<dbReference type="Pfam" id="PF01395">
    <property type="entry name" value="PBP_GOBP"/>
    <property type="match status" value="1"/>
</dbReference>
<keyword evidence="1" id="KW-0732">Signal</keyword>
<dbReference type="AlphaFoldDB" id="A0A1L3KPV1"/>
<dbReference type="InterPro" id="IPR036728">
    <property type="entry name" value="PBP_GOBP_sf"/>
</dbReference>
<proteinExistence type="evidence at transcript level"/>
<dbReference type="CDD" id="cd23992">
    <property type="entry name" value="PBP_GOBP"/>
    <property type="match status" value="1"/>
</dbReference>
<reference evidence="2" key="1">
    <citation type="submission" date="2016-09" db="EMBL/GenBank/DDBJ databases">
        <title>The developmental transcriptome of the bamboo snout beetle Cyrtotrachelus buqueti and insights into pheromone-binding proteins.</title>
        <authorList>
            <person name="Su T."/>
            <person name="Yang H."/>
        </authorList>
    </citation>
    <scope>NUCLEOTIDE SEQUENCE</scope>
</reference>
<feature type="signal peptide" evidence="1">
    <location>
        <begin position="1"/>
        <end position="18"/>
    </location>
</feature>
<name>A0A1L3KPV1_9CUCU</name>
<sequence length="133" mass="14892">MKWSIAILLCFILSTVLALTVEESKEKVKKAHEKCNGDAATKLDPEEKKAYKSSKVVGPSLKAHALCVSKTLGWQHPDGKIDKTSVKEKISSFITDKEQADKIYSECLVDHDDEKDTAHNLLVCYGRHFGHKH</sequence>
<dbReference type="SUPFAM" id="SSF47565">
    <property type="entry name" value="Insect pheromone/odorant-binding proteins"/>
    <property type="match status" value="1"/>
</dbReference>
<dbReference type="Gene3D" id="1.10.238.20">
    <property type="entry name" value="Pheromone/general odorant binding protein domain"/>
    <property type="match status" value="1"/>
</dbReference>
<accession>A0A1L3KPV1</accession>
<feature type="chain" id="PRO_5013199400" evidence="1">
    <location>
        <begin position="19"/>
        <end position="133"/>
    </location>
</feature>
<protein>
    <submittedName>
        <fullName evidence="2">Pheromone binding protein 14</fullName>
    </submittedName>
</protein>
<organism evidence="2">
    <name type="scientific">Cyrtotrachelus buqueti</name>
    <dbReference type="NCBI Taxonomy" id="1892066"/>
    <lineage>
        <taxon>Eukaryota</taxon>
        <taxon>Metazoa</taxon>
        <taxon>Ecdysozoa</taxon>
        <taxon>Arthropoda</taxon>
        <taxon>Hexapoda</taxon>
        <taxon>Insecta</taxon>
        <taxon>Pterygota</taxon>
        <taxon>Neoptera</taxon>
        <taxon>Endopterygota</taxon>
        <taxon>Coleoptera</taxon>
        <taxon>Polyphaga</taxon>
        <taxon>Cucujiformia</taxon>
        <taxon>Curculionidae</taxon>
        <taxon>Dryophthorinae</taxon>
        <taxon>Cyrtotrachelus</taxon>
    </lineage>
</organism>
<evidence type="ECO:0000256" key="1">
    <source>
        <dbReference type="SAM" id="SignalP"/>
    </source>
</evidence>
<dbReference type="EMBL" id="KX814434">
    <property type="protein sequence ID" value="APG79375.1"/>
    <property type="molecule type" value="mRNA"/>
</dbReference>
<dbReference type="InterPro" id="IPR006170">
    <property type="entry name" value="PBP/GOBP"/>
</dbReference>
<gene>
    <name evidence="2" type="primary">PBP14</name>
</gene>
<dbReference type="GO" id="GO:0005549">
    <property type="term" value="F:odorant binding"/>
    <property type="evidence" value="ECO:0007669"/>
    <property type="project" value="InterPro"/>
</dbReference>
<dbReference type="SMART" id="SM00708">
    <property type="entry name" value="PhBP"/>
    <property type="match status" value="1"/>
</dbReference>
<evidence type="ECO:0000313" key="2">
    <source>
        <dbReference type="EMBL" id="APG79375.1"/>
    </source>
</evidence>